<dbReference type="OMA" id="AYCDQEL"/>
<feature type="non-terminal residue" evidence="2">
    <location>
        <position position="1"/>
    </location>
</feature>
<dbReference type="KEGG" id="nhe:NECHADRAFT_44774"/>
<evidence type="ECO:0000259" key="1">
    <source>
        <dbReference type="PROSITE" id="PS50011"/>
    </source>
</evidence>
<dbReference type="eggNOG" id="KOG0198">
    <property type="taxonomic scope" value="Eukaryota"/>
</dbReference>
<gene>
    <name evidence="2" type="ORF">NECHADRAFT_44774</name>
</gene>
<dbReference type="EMBL" id="GG698946">
    <property type="protein sequence ID" value="EEU35094.1"/>
    <property type="molecule type" value="Genomic_DNA"/>
</dbReference>
<dbReference type="GeneID" id="9679237"/>
<dbReference type="InterPro" id="IPR053235">
    <property type="entry name" value="Ser_Thr_kinase"/>
</dbReference>
<protein>
    <recommendedName>
        <fullName evidence="1">Protein kinase domain-containing protein</fullName>
    </recommendedName>
</protein>
<dbReference type="AlphaFoldDB" id="C7ZLN3"/>
<proteinExistence type="predicted"/>
<dbReference type="Gene3D" id="1.10.510.10">
    <property type="entry name" value="Transferase(Phosphotransferase) domain 1"/>
    <property type="match status" value="1"/>
</dbReference>
<dbReference type="PROSITE" id="PS00108">
    <property type="entry name" value="PROTEIN_KINASE_ST"/>
    <property type="match status" value="1"/>
</dbReference>
<dbReference type="OrthoDB" id="10252171at2759"/>
<dbReference type="PROSITE" id="PS50011">
    <property type="entry name" value="PROTEIN_KINASE_DOM"/>
    <property type="match status" value="1"/>
</dbReference>
<sequence length="288" mass="33010">MDNDQLIQQWELEVKEINDTFTCHPSQQRWTTDERWERLEMLGRGGYGEVWLQKCTTGPRVGDLRAVKELSKMSRQSSEHTSNKFCYQELSALIKFSHQQSLFITMQYFPLGDLQSHITRPLPDGEASTITRQLLRGLSFMHENKFAHRDLKPANILVQEKGPSWWVKLSDFGCSKEATTLRTTVGTPPYWAPELCHIFTHADEESSDCIVDRAYSFEVDIWAVGVIAFRLTTGALPFGDNPYSKLYRYVRQSAPFPTSSLLTNESKSFSEWLMSRSPGDRPTTAQAL</sequence>
<accession>C7ZLN3</accession>
<evidence type="ECO:0000313" key="2">
    <source>
        <dbReference type="EMBL" id="EEU35094.1"/>
    </source>
</evidence>
<dbReference type="STRING" id="660122.C7ZLN3"/>
<dbReference type="InterPro" id="IPR000719">
    <property type="entry name" value="Prot_kinase_dom"/>
</dbReference>
<dbReference type="Proteomes" id="UP000005206">
    <property type="component" value="Chromosome 7"/>
</dbReference>
<dbReference type="SUPFAM" id="SSF56112">
    <property type="entry name" value="Protein kinase-like (PK-like)"/>
    <property type="match status" value="1"/>
</dbReference>
<reference evidence="2 3" key="1">
    <citation type="journal article" date="2009" name="PLoS Genet.">
        <title>The genome of Nectria haematococca: contribution of supernumerary chromosomes to gene expansion.</title>
        <authorList>
            <person name="Coleman J.J."/>
            <person name="Rounsley S.D."/>
            <person name="Rodriguez-Carres M."/>
            <person name="Kuo A."/>
            <person name="Wasmann C.C."/>
            <person name="Grimwood J."/>
            <person name="Schmutz J."/>
            <person name="Taga M."/>
            <person name="White G.J."/>
            <person name="Zhou S."/>
            <person name="Schwartz D.C."/>
            <person name="Freitag M."/>
            <person name="Ma L.J."/>
            <person name="Danchin E.G."/>
            <person name="Henrissat B."/>
            <person name="Coutinho P.M."/>
            <person name="Nelson D.R."/>
            <person name="Straney D."/>
            <person name="Napoli C.A."/>
            <person name="Barker B.M."/>
            <person name="Gribskov M."/>
            <person name="Rep M."/>
            <person name="Kroken S."/>
            <person name="Molnar I."/>
            <person name="Rensing C."/>
            <person name="Kennell J.C."/>
            <person name="Zamora J."/>
            <person name="Farman M.L."/>
            <person name="Selker E.U."/>
            <person name="Salamov A."/>
            <person name="Shapiro H."/>
            <person name="Pangilinan J."/>
            <person name="Lindquist E."/>
            <person name="Lamers C."/>
            <person name="Grigoriev I.V."/>
            <person name="Geiser D.M."/>
            <person name="Covert S.F."/>
            <person name="Temporini E."/>
            <person name="Vanetten H.D."/>
        </authorList>
    </citation>
    <scope>NUCLEOTIDE SEQUENCE [LARGE SCALE GENOMIC DNA]</scope>
    <source>
        <strain evidence="3">ATCC MYA-4622 / CBS 123669 / FGSC 9596 / NRRL 45880 / 77-13-4</strain>
    </source>
</reference>
<dbReference type="SMART" id="SM00220">
    <property type="entry name" value="S_TKc"/>
    <property type="match status" value="1"/>
</dbReference>
<name>C7ZLN3_FUSV7</name>
<dbReference type="HOGENOM" id="CLU_000288_63_40_1"/>
<evidence type="ECO:0000313" key="3">
    <source>
        <dbReference type="Proteomes" id="UP000005206"/>
    </source>
</evidence>
<dbReference type="PANTHER" id="PTHR24361">
    <property type="entry name" value="MITOGEN-ACTIVATED KINASE KINASE KINASE"/>
    <property type="match status" value="1"/>
</dbReference>
<dbReference type="VEuPathDB" id="FungiDB:NECHADRAFT_44774"/>
<dbReference type="GO" id="GO:0005737">
    <property type="term" value="C:cytoplasm"/>
    <property type="evidence" value="ECO:0007669"/>
    <property type="project" value="TreeGrafter"/>
</dbReference>
<organism evidence="2 3">
    <name type="scientific">Fusarium vanettenii (strain ATCC MYA-4622 / CBS 123669 / FGSC 9596 / NRRL 45880 / 77-13-4)</name>
    <name type="common">Fusarium solani subsp. pisi</name>
    <dbReference type="NCBI Taxonomy" id="660122"/>
    <lineage>
        <taxon>Eukaryota</taxon>
        <taxon>Fungi</taxon>
        <taxon>Dikarya</taxon>
        <taxon>Ascomycota</taxon>
        <taxon>Pezizomycotina</taxon>
        <taxon>Sordariomycetes</taxon>
        <taxon>Hypocreomycetidae</taxon>
        <taxon>Hypocreales</taxon>
        <taxon>Nectriaceae</taxon>
        <taxon>Fusarium</taxon>
        <taxon>Fusarium solani species complex</taxon>
        <taxon>Fusarium vanettenii</taxon>
    </lineage>
</organism>
<dbReference type="InterPro" id="IPR011009">
    <property type="entry name" value="Kinase-like_dom_sf"/>
</dbReference>
<dbReference type="GO" id="GO:0005524">
    <property type="term" value="F:ATP binding"/>
    <property type="evidence" value="ECO:0007669"/>
    <property type="project" value="InterPro"/>
</dbReference>
<dbReference type="RefSeq" id="XP_003040807.1">
    <property type="nucleotide sequence ID" value="XM_003040761.1"/>
</dbReference>
<dbReference type="Pfam" id="PF00069">
    <property type="entry name" value="Pkinase"/>
    <property type="match status" value="1"/>
</dbReference>
<feature type="domain" description="Protein kinase" evidence="1">
    <location>
        <begin position="36"/>
        <end position="288"/>
    </location>
</feature>
<keyword evidence="3" id="KW-1185">Reference proteome</keyword>
<dbReference type="InterPro" id="IPR008271">
    <property type="entry name" value="Ser/Thr_kinase_AS"/>
</dbReference>
<dbReference type="InParanoid" id="C7ZLN3"/>
<dbReference type="GO" id="GO:0004674">
    <property type="term" value="F:protein serine/threonine kinase activity"/>
    <property type="evidence" value="ECO:0007669"/>
    <property type="project" value="TreeGrafter"/>
</dbReference>
<feature type="non-terminal residue" evidence="2">
    <location>
        <position position="288"/>
    </location>
</feature>